<dbReference type="InterPro" id="IPR052337">
    <property type="entry name" value="SAT4-like"/>
</dbReference>
<evidence type="ECO:0000256" key="5">
    <source>
        <dbReference type="ARBA" id="ARBA00038359"/>
    </source>
</evidence>
<evidence type="ECO:0000256" key="3">
    <source>
        <dbReference type="ARBA" id="ARBA00022989"/>
    </source>
</evidence>
<keyword evidence="9" id="KW-1185">Reference proteome</keyword>
<dbReference type="AlphaFoldDB" id="F2RVD9"/>
<feature type="transmembrane region" description="Helical" evidence="6">
    <location>
        <begin position="125"/>
        <end position="145"/>
    </location>
</feature>
<organism evidence="8 9">
    <name type="scientific">Trichophyton tonsurans (strain CBS 112818)</name>
    <name type="common">Scalp ringworm fungus</name>
    <dbReference type="NCBI Taxonomy" id="647933"/>
    <lineage>
        <taxon>Eukaryota</taxon>
        <taxon>Fungi</taxon>
        <taxon>Dikarya</taxon>
        <taxon>Ascomycota</taxon>
        <taxon>Pezizomycotina</taxon>
        <taxon>Eurotiomycetes</taxon>
        <taxon>Eurotiomycetidae</taxon>
        <taxon>Onygenales</taxon>
        <taxon>Arthrodermataceae</taxon>
        <taxon>Trichophyton</taxon>
    </lineage>
</organism>
<feature type="transmembrane region" description="Helical" evidence="6">
    <location>
        <begin position="89"/>
        <end position="113"/>
    </location>
</feature>
<evidence type="ECO:0000259" key="7">
    <source>
        <dbReference type="Pfam" id="PF20684"/>
    </source>
</evidence>
<dbReference type="GO" id="GO:0016020">
    <property type="term" value="C:membrane"/>
    <property type="evidence" value="ECO:0007669"/>
    <property type="project" value="UniProtKB-SubCell"/>
</dbReference>
<dbReference type="OrthoDB" id="4167798at2759"/>
<dbReference type="InterPro" id="IPR049326">
    <property type="entry name" value="Rhodopsin_dom_fungi"/>
</dbReference>
<dbReference type="HOGENOM" id="CLU_028200_3_7_1"/>
<evidence type="ECO:0000256" key="1">
    <source>
        <dbReference type="ARBA" id="ARBA00004141"/>
    </source>
</evidence>
<gene>
    <name evidence="8" type="ORF">TESG_02776</name>
</gene>
<keyword evidence="2 6" id="KW-0812">Transmembrane</keyword>
<feature type="transmembrane region" description="Helical" evidence="6">
    <location>
        <begin position="223"/>
        <end position="243"/>
    </location>
</feature>
<dbReference type="PANTHER" id="PTHR33048:SF146">
    <property type="entry name" value="INTEGRAL MEMBRANE PROTEIN"/>
    <property type="match status" value="1"/>
</dbReference>
<keyword evidence="3 6" id="KW-1133">Transmembrane helix</keyword>
<evidence type="ECO:0000313" key="8">
    <source>
        <dbReference type="EMBL" id="EGD95288.1"/>
    </source>
</evidence>
<dbReference type="Pfam" id="PF20684">
    <property type="entry name" value="Fung_rhodopsin"/>
    <property type="match status" value="1"/>
</dbReference>
<feature type="domain" description="Rhodopsin" evidence="7">
    <location>
        <begin position="31"/>
        <end position="192"/>
    </location>
</feature>
<comment type="subcellular location">
    <subcellularLocation>
        <location evidence="1">Membrane</location>
        <topology evidence="1">Multi-pass membrane protein</topology>
    </subcellularLocation>
</comment>
<evidence type="ECO:0000313" key="9">
    <source>
        <dbReference type="Proteomes" id="UP000009172"/>
    </source>
</evidence>
<evidence type="ECO:0000256" key="6">
    <source>
        <dbReference type="SAM" id="Phobius"/>
    </source>
</evidence>
<dbReference type="PANTHER" id="PTHR33048">
    <property type="entry name" value="PTH11-LIKE INTEGRAL MEMBRANE PROTEIN (AFU_ORTHOLOGUE AFUA_5G11245)"/>
    <property type="match status" value="1"/>
</dbReference>
<proteinExistence type="inferred from homology"/>
<evidence type="ECO:0000256" key="4">
    <source>
        <dbReference type="ARBA" id="ARBA00023136"/>
    </source>
</evidence>
<keyword evidence="4 6" id="KW-0472">Membrane</keyword>
<name>F2RVD9_TRIT1</name>
<comment type="similarity">
    <text evidence="5">Belongs to the SAT4 family.</text>
</comment>
<dbReference type="EMBL" id="GG698487">
    <property type="protein sequence ID" value="EGD95288.1"/>
    <property type="molecule type" value="Genomic_DNA"/>
</dbReference>
<feature type="transmembrane region" description="Helical" evidence="6">
    <location>
        <begin position="46"/>
        <end position="69"/>
    </location>
</feature>
<dbReference type="Proteomes" id="UP000009172">
    <property type="component" value="Unassembled WGS sequence"/>
</dbReference>
<sequence length="350" mass="38928">MAMSGPDYLGTTVLVVAWVFAGLASIVVGTRYYVRWRIIGKFTIDDALIFVAYAFGIGNSVFLTISTHWGLGTHMAKLSEEGIMHSVKWVYLCEFFSIMSPGIGRIAYASLLLGLLPPIKWRSRMLWSLIWIQFIVDIATVIISFSQCRPISKFWNNSIPGSCWPPKVQQNTGYFQGAVCSAVDLALAAFPASVFAMIASIIKTVQLRAITAKADITYAMAQLAIWWTLEAYLVIIATSIPTLRPIMTPNRAGTRPRGSSIKRSTMIHSHQSSYGHSRQFERIEDSQLLESGSRTSTTYPGDAYIMEEGRSLDRNNLERLEGIEKTTTIGVTYADATRSDPQLRLGADFR</sequence>
<feature type="transmembrane region" description="Helical" evidence="6">
    <location>
        <begin position="12"/>
        <end position="34"/>
    </location>
</feature>
<accession>F2RVD9</accession>
<evidence type="ECO:0000256" key="2">
    <source>
        <dbReference type="ARBA" id="ARBA00022692"/>
    </source>
</evidence>
<reference evidence="9" key="1">
    <citation type="journal article" date="2012" name="MBio">
        <title>Comparative genome analysis of Trichophyton rubrum and related dermatophytes reveals candidate genes involved in infection.</title>
        <authorList>
            <person name="Martinez D.A."/>
            <person name="Oliver B.G."/>
            <person name="Graeser Y."/>
            <person name="Goldberg J.M."/>
            <person name="Li W."/>
            <person name="Martinez-Rossi N.M."/>
            <person name="Monod M."/>
            <person name="Shelest E."/>
            <person name="Barton R.C."/>
            <person name="Birch E."/>
            <person name="Brakhage A.A."/>
            <person name="Chen Z."/>
            <person name="Gurr S.J."/>
            <person name="Heiman D."/>
            <person name="Heitman J."/>
            <person name="Kosti I."/>
            <person name="Rossi A."/>
            <person name="Saif S."/>
            <person name="Samalova M."/>
            <person name="Saunders C.W."/>
            <person name="Shea T."/>
            <person name="Summerbell R.C."/>
            <person name="Xu J."/>
            <person name="Young S."/>
            <person name="Zeng Q."/>
            <person name="Birren B.W."/>
            <person name="Cuomo C.A."/>
            <person name="White T.C."/>
        </authorList>
    </citation>
    <scope>NUCLEOTIDE SEQUENCE [LARGE SCALE GENOMIC DNA]</scope>
    <source>
        <strain evidence="9">CBS 112818</strain>
    </source>
</reference>
<feature type="transmembrane region" description="Helical" evidence="6">
    <location>
        <begin position="174"/>
        <end position="202"/>
    </location>
</feature>
<protein>
    <submittedName>
        <fullName evidence="8">Integral membrane protein</fullName>
    </submittedName>
</protein>